<dbReference type="InterPro" id="IPR036388">
    <property type="entry name" value="WH-like_DNA-bd_sf"/>
</dbReference>
<dbReference type="InterPro" id="IPR011991">
    <property type="entry name" value="ArsR-like_HTH"/>
</dbReference>
<dbReference type="Gene3D" id="1.10.10.10">
    <property type="entry name" value="Winged helix-like DNA-binding domain superfamily/Winged helix DNA-binding domain"/>
    <property type="match status" value="1"/>
</dbReference>
<evidence type="ECO:0000313" key="6">
    <source>
        <dbReference type="Proteomes" id="UP000462363"/>
    </source>
</evidence>
<dbReference type="Proteomes" id="UP000462363">
    <property type="component" value="Unassembled WGS sequence"/>
</dbReference>
<dbReference type="SMART" id="SM00418">
    <property type="entry name" value="HTH_ARSR"/>
    <property type="match status" value="1"/>
</dbReference>
<dbReference type="CDD" id="cd00090">
    <property type="entry name" value="HTH_ARSR"/>
    <property type="match status" value="1"/>
</dbReference>
<keyword evidence="2" id="KW-0238">DNA-binding</keyword>
<dbReference type="NCBIfam" id="NF033788">
    <property type="entry name" value="HTH_metalloreg"/>
    <property type="match status" value="1"/>
</dbReference>
<dbReference type="PRINTS" id="PR00778">
    <property type="entry name" value="HTHARSR"/>
</dbReference>
<dbReference type="RefSeq" id="WP_154323075.1">
    <property type="nucleotide sequence ID" value="NZ_CAMBVY010000075.1"/>
</dbReference>
<feature type="domain" description="HTH arsR-type" evidence="4">
    <location>
        <begin position="1"/>
        <end position="94"/>
    </location>
</feature>
<dbReference type="InterPro" id="IPR051081">
    <property type="entry name" value="HTH_MetalResp_TranReg"/>
</dbReference>
<dbReference type="EMBL" id="VUMB01000056">
    <property type="protein sequence ID" value="MSS41861.1"/>
    <property type="molecule type" value="Genomic_DNA"/>
</dbReference>
<dbReference type="InterPro" id="IPR001845">
    <property type="entry name" value="HTH_ArsR_DNA-bd_dom"/>
</dbReference>
<gene>
    <name evidence="5" type="ORF">FYJ37_16400</name>
</gene>
<name>A0A844FD74_CLOSV</name>
<evidence type="ECO:0000256" key="3">
    <source>
        <dbReference type="ARBA" id="ARBA00023163"/>
    </source>
</evidence>
<dbReference type="Pfam" id="PF01022">
    <property type="entry name" value="HTH_5"/>
    <property type="match status" value="1"/>
</dbReference>
<comment type="caution">
    <text evidence="5">The sequence shown here is derived from an EMBL/GenBank/DDBJ whole genome shotgun (WGS) entry which is preliminary data.</text>
</comment>
<keyword evidence="3" id="KW-0804">Transcription</keyword>
<evidence type="ECO:0000256" key="2">
    <source>
        <dbReference type="ARBA" id="ARBA00023125"/>
    </source>
</evidence>
<dbReference type="AlphaFoldDB" id="A0A844FD74"/>
<dbReference type="GO" id="GO:0003677">
    <property type="term" value="F:DNA binding"/>
    <property type="evidence" value="ECO:0007669"/>
    <property type="project" value="UniProtKB-KW"/>
</dbReference>
<evidence type="ECO:0000313" key="5">
    <source>
        <dbReference type="EMBL" id="MSS41861.1"/>
    </source>
</evidence>
<proteinExistence type="predicted"/>
<protein>
    <submittedName>
        <fullName evidence="5">Helix-turn-helix transcriptional regulator</fullName>
    </submittedName>
</protein>
<organism evidence="5 6">
    <name type="scientific">Clostridium scindens (strain JCM 10418 / VPI 12708)</name>
    <dbReference type="NCBI Taxonomy" id="29347"/>
    <lineage>
        <taxon>Bacteria</taxon>
        <taxon>Bacillati</taxon>
        <taxon>Bacillota</taxon>
        <taxon>Clostridia</taxon>
        <taxon>Lachnospirales</taxon>
        <taxon>Lachnospiraceae</taxon>
    </lineage>
</organism>
<dbReference type="SUPFAM" id="SSF46785">
    <property type="entry name" value="Winged helix' DNA-binding domain"/>
    <property type="match status" value="1"/>
</dbReference>
<evidence type="ECO:0000256" key="1">
    <source>
        <dbReference type="ARBA" id="ARBA00023015"/>
    </source>
</evidence>
<dbReference type="PANTHER" id="PTHR33154">
    <property type="entry name" value="TRANSCRIPTIONAL REGULATOR, ARSR FAMILY"/>
    <property type="match status" value="1"/>
</dbReference>
<accession>A0A844FD74</accession>
<dbReference type="PROSITE" id="PS50987">
    <property type="entry name" value="HTH_ARSR_2"/>
    <property type="match status" value="1"/>
</dbReference>
<sequence length="115" mass="13337">MEKKYTEDAKIFKALCDEKLLKIISLLRSGEKCACVLIDDMGIGQSALSYHMKILCESGIVDSRQEGKWTHYRLSASGRDRALKRLARLTTPDLDREQFCYLYRIRFLAWNGWGK</sequence>
<dbReference type="InterPro" id="IPR036390">
    <property type="entry name" value="WH_DNA-bd_sf"/>
</dbReference>
<evidence type="ECO:0000259" key="4">
    <source>
        <dbReference type="PROSITE" id="PS50987"/>
    </source>
</evidence>
<dbReference type="PANTHER" id="PTHR33154:SF18">
    <property type="entry name" value="ARSENICAL RESISTANCE OPERON REPRESSOR"/>
    <property type="match status" value="1"/>
</dbReference>
<keyword evidence="1" id="KW-0805">Transcription regulation</keyword>
<dbReference type="GO" id="GO:0003700">
    <property type="term" value="F:DNA-binding transcription factor activity"/>
    <property type="evidence" value="ECO:0007669"/>
    <property type="project" value="InterPro"/>
</dbReference>
<reference evidence="5 6" key="1">
    <citation type="submission" date="2019-08" db="EMBL/GenBank/DDBJ databases">
        <title>In-depth cultivation of the pig gut microbiome towards novel bacterial diversity and tailored functional studies.</title>
        <authorList>
            <person name="Wylensek D."/>
            <person name="Hitch T.C.A."/>
            <person name="Clavel T."/>
        </authorList>
    </citation>
    <scope>NUCLEOTIDE SEQUENCE [LARGE SCALE GENOMIC DNA]</scope>
    <source>
        <strain evidence="5 6">BL-389-WT-3D</strain>
    </source>
</reference>